<reference evidence="1 2" key="1">
    <citation type="submission" date="2019-08" db="EMBL/GenBank/DDBJ databases">
        <title>Whole genome of Aphis craccivora.</title>
        <authorList>
            <person name="Voronova N.V."/>
            <person name="Shulinski R.S."/>
            <person name="Bandarenka Y.V."/>
            <person name="Zhorov D.G."/>
            <person name="Warner D."/>
        </authorList>
    </citation>
    <scope>NUCLEOTIDE SEQUENCE [LARGE SCALE GENOMIC DNA]</scope>
    <source>
        <strain evidence="1">180601</strain>
        <tissue evidence="1">Whole Body</tissue>
    </source>
</reference>
<evidence type="ECO:0000313" key="2">
    <source>
        <dbReference type="Proteomes" id="UP000478052"/>
    </source>
</evidence>
<dbReference type="Proteomes" id="UP000478052">
    <property type="component" value="Unassembled WGS sequence"/>
</dbReference>
<proteinExistence type="predicted"/>
<organism evidence="1 2">
    <name type="scientific">Aphis craccivora</name>
    <name type="common">Cowpea aphid</name>
    <dbReference type="NCBI Taxonomy" id="307492"/>
    <lineage>
        <taxon>Eukaryota</taxon>
        <taxon>Metazoa</taxon>
        <taxon>Ecdysozoa</taxon>
        <taxon>Arthropoda</taxon>
        <taxon>Hexapoda</taxon>
        <taxon>Insecta</taxon>
        <taxon>Pterygota</taxon>
        <taxon>Neoptera</taxon>
        <taxon>Paraneoptera</taxon>
        <taxon>Hemiptera</taxon>
        <taxon>Sternorrhyncha</taxon>
        <taxon>Aphidomorpha</taxon>
        <taxon>Aphidoidea</taxon>
        <taxon>Aphididae</taxon>
        <taxon>Aphidini</taxon>
        <taxon>Aphis</taxon>
        <taxon>Aphis</taxon>
    </lineage>
</organism>
<gene>
    <name evidence="1" type="ORF">FWK35_00005785</name>
</gene>
<protein>
    <submittedName>
        <fullName evidence="1">Uncharacterized protein</fullName>
    </submittedName>
</protein>
<comment type="caution">
    <text evidence="1">The sequence shown here is derived from an EMBL/GenBank/DDBJ whole genome shotgun (WGS) entry which is preliminary data.</text>
</comment>
<evidence type="ECO:0000313" key="1">
    <source>
        <dbReference type="EMBL" id="KAF0759618.1"/>
    </source>
</evidence>
<name>A0A6G0YPM5_APHCR</name>
<feature type="non-terminal residue" evidence="1">
    <location>
        <position position="1"/>
    </location>
</feature>
<dbReference type="AlphaFoldDB" id="A0A6G0YPM5"/>
<sequence>FRYVLKICVNSTRTFLVITFKLSNQSVCKFLCSHLHNISNRLILYTTLYVQLFAL</sequence>
<dbReference type="EMBL" id="VUJU01002937">
    <property type="protein sequence ID" value="KAF0759618.1"/>
    <property type="molecule type" value="Genomic_DNA"/>
</dbReference>
<accession>A0A6G0YPM5</accession>
<keyword evidence="2" id="KW-1185">Reference proteome</keyword>